<evidence type="ECO:0000313" key="2">
    <source>
        <dbReference type="Proteomes" id="UP000821865"/>
    </source>
</evidence>
<comment type="caution">
    <text evidence="1">The sequence shown here is derived from an EMBL/GenBank/DDBJ whole genome shotgun (WGS) entry which is preliminary data.</text>
</comment>
<sequence length="382" mass="43695">MYSHYGCGSQRYVCEDGDIILVSYPGCGVHWVQQIVQLILNSGQSAQDYVEFMRRTPFLDRLNATRRRSCDPDLVVPARPRTLRTHLQILRGGVSHSKVRYVYVARNPWDCCVSLYHRVKFSSTRSPALVTPRSNFDEFFDLFVKGKFSFGDYFDHVRSAYDHRDEDNVFFVTFEDLKADREGVVLKLGHFLGEEYGEALENCRVFADVCEKSSFDYMKRVYGDPKQGLDSLSATASTSPSAAAEGVFASGLLQDGDRFCRALRSGKVNDWKEHFTLEHRDRMKTKGTSSFGKRRNKTHTLCRRCGRSSYHIQKSRCAQCGYPNSKMRSYNWSVKAKRRKTTGTGRLRHLRKVWRRFRHGFREGGLPKSQKHAVAGGSAGGK</sequence>
<proteinExistence type="predicted"/>
<organism evidence="1 2">
    <name type="scientific">Dermacentor silvarum</name>
    <name type="common">Tick</name>
    <dbReference type="NCBI Taxonomy" id="543639"/>
    <lineage>
        <taxon>Eukaryota</taxon>
        <taxon>Metazoa</taxon>
        <taxon>Ecdysozoa</taxon>
        <taxon>Arthropoda</taxon>
        <taxon>Chelicerata</taxon>
        <taxon>Arachnida</taxon>
        <taxon>Acari</taxon>
        <taxon>Parasitiformes</taxon>
        <taxon>Ixodida</taxon>
        <taxon>Ixodoidea</taxon>
        <taxon>Ixodidae</taxon>
        <taxon>Rhipicephalinae</taxon>
        <taxon>Dermacentor</taxon>
    </lineage>
</organism>
<keyword evidence="2" id="KW-1185">Reference proteome</keyword>
<dbReference type="EMBL" id="CM023480">
    <property type="protein sequence ID" value="KAH7970315.1"/>
    <property type="molecule type" value="Genomic_DNA"/>
</dbReference>
<reference evidence="1" key="1">
    <citation type="submission" date="2020-05" db="EMBL/GenBank/DDBJ databases">
        <title>Large-scale comparative analyses of tick genomes elucidate their genetic diversity and vector capacities.</title>
        <authorList>
            <person name="Jia N."/>
            <person name="Wang J."/>
            <person name="Shi W."/>
            <person name="Du L."/>
            <person name="Sun Y."/>
            <person name="Zhan W."/>
            <person name="Jiang J."/>
            <person name="Wang Q."/>
            <person name="Zhang B."/>
            <person name="Ji P."/>
            <person name="Sakyi L.B."/>
            <person name="Cui X."/>
            <person name="Yuan T."/>
            <person name="Jiang B."/>
            <person name="Yang W."/>
            <person name="Lam T.T.-Y."/>
            <person name="Chang Q."/>
            <person name="Ding S."/>
            <person name="Wang X."/>
            <person name="Zhu J."/>
            <person name="Ruan X."/>
            <person name="Zhao L."/>
            <person name="Wei J."/>
            <person name="Que T."/>
            <person name="Du C."/>
            <person name="Cheng J."/>
            <person name="Dai P."/>
            <person name="Han X."/>
            <person name="Huang E."/>
            <person name="Gao Y."/>
            <person name="Liu J."/>
            <person name="Shao H."/>
            <person name="Ye R."/>
            <person name="Li L."/>
            <person name="Wei W."/>
            <person name="Wang X."/>
            <person name="Wang C."/>
            <person name="Yang T."/>
            <person name="Huo Q."/>
            <person name="Li W."/>
            <person name="Guo W."/>
            <person name="Chen H."/>
            <person name="Zhou L."/>
            <person name="Ni X."/>
            <person name="Tian J."/>
            <person name="Zhou Y."/>
            <person name="Sheng Y."/>
            <person name="Liu T."/>
            <person name="Pan Y."/>
            <person name="Xia L."/>
            <person name="Li J."/>
            <person name="Zhao F."/>
            <person name="Cao W."/>
        </authorList>
    </citation>
    <scope>NUCLEOTIDE SEQUENCE</scope>
    <source>
        <strain evidence="1">Dsil-2018</strain>
    </source>
</reference>
<accession>A0ACB8DI33</accession>
<evidence type="ECO:0000313" key="1">
    <source>
        <dbReference type="EMBL" id="KAH7970315.1"/>
    </source>
</evidence>
<gene>
    <name evidence="1" type="ORF">HPB49_003013</name>
</gene>
<name>A0ACB8DI33_DERSI</name>
<protein>
    <submittedName>
        <fullName evidence="1">Uncharacterized protein</fullName>
    </submittedName>
</protein>
<dbReference type="Proteomes" id="UP000821865">
    <property type="component" value="Chromosome 11"/>
</dbReference>